<keyword evidence="8" id="KW-0811">Translocation</keyword>
<name>A0AAD1Y1A9_EUPCR</name>
<dbReference type="GO" id="GO:0005784">
    <property type="term" value="C:Sec61 translocon complex"/>
    <property type="evidence" value="ECO:0007669"/>
    <property type="project" value="InterPro"/>
</dbReference>
<accession>A0AAD1Y1A9</accession>
<evidence type="ECO:0000256" key="4">
    <source>
        <dbReference type="ARBA" id="ARBA00022692"/>
    </source>
</evidence>
<reference evidence="12" key="1">
    <citation type="submission" date="2023-07" db="EMBL/GenBank/DDBJ databases">
        <authorList>
            <consortium name="AG Swart"/>
            <person name="Singh M."/>
            <person name="Singh A."/>
            <person name="Seah K."/>
            <person name="Emmerich C."/>
        </authorList>
    </citation>
    <scope>NUCLEOTIDE SEQUENCE</scope>
    <source>
        <strain evidence="12">DP1</strain>
    </source>
</reference>
<gene>
    <name evidence="12" type="ORF">ECRASSUSDP1_LOCUS24867</name>
</gene>
<evidence type="ECO:0000256" key="1">
    <source>
        <dbReference type="ARBA" id="ARBA00004389"/>
    </source>
</evidence>
<keyword evidence="5" id="KW-0256">Endoplasmic reticulum</keyword>
<dbReference type="Proteomes" id="UP001295684">
    <property type="component" value="Unassembled WGS sequence"/>
</dbReference>
<evidence type="ECO:0000256" key="10">
    <source>
        <dbReference type="SAM" id="MobiDB-lite"/>
    </source>
</evidence>
<evidence type="ECO:0000256" key="9">
    <source>
        <dbReference type="ARBA" id="ARBA00023136"/>
    </source>
</evidence>
<feature type="compositionally biased region" description="Low complexity" evidence="10">
    <location>
        <begin position="1"/>
        <end position="14"/>
    </location>
</feature>
<proteinExistence type="inferred from homology"/>
<comment type="subcellular location">
    <subcellularLocation>
        <location evidence="1">Endoplasmic reticulum membrane</location>
        <topology evidence="1">Single-pass membrane protein</topology>
    </subcellularLocation>
</comment>
<evidence type="ECO:0000256" key="3">
    <source>
        <dbReference type="ARBA" id="ARBA00022448"/>
    </source>
</evidence>
<dbReference type="AlphaFoldDB" id="A0AAD1Y1A9"/>
<organism evidence="12 13">
    <name type="scientific">Euplotes crassus</name>
    <dbReference type="NCBI Taxonomy" id="5936"/>
    <lineage>
        <taxon>Eukaryota</taxon>
        <taxon>Sar</taxon>
        <taxon>Alveolata</taxon>
        <taxon>Ciliophora</taxon>
        <taxon>Intramacronucleata</taxon>
        <taxon>Spirotrichea</taxon>
        <taxon>Hypotrichia</taxon>
        <taxon>Euplotida</taxon>
        <taxon>Euplotidae</taxon>
        <taxon>Moneuplotes</taxon>
    </lineage>
</organism>
<evidence type="ECO:0008006" key="14">
    <source>
        <dbReference type="Google" id="ProtNLM"/>
    </source>
</evidence>
<evidence type="ECO:0000256" key="2">
    <source>
        <dbReference type="ARBA" id="ARBA00006103"/>
    </source>
</evidence>
<keyword evidence="9 11" id="KW-0472">Membrane</keyword>
<keyword evidence="4 11" id="KW-0812">Transmembrane</keyword>
<evidence type="ECO:0000256" key="6">
    <source>
        <dbReference type="ARBA" id="ARBA00022927"/>
    </source>
</evidence>
<dbReference type="PANTHER" id="PTHR13509">
    <property type="entry name" value="SEC61 SUBUNIT BETA"/>
    <property type="match status" value="1"/>
</dbReference>
<evidence type="ECO:0000313" key="13">
    <source>
        <dbReference type="Proteomes" id="UP001295684"/>
    </source>
</evidence>
<evidence type="ECO:0000256" key="8">
    <source>
        <dbReference type="ARBA" id="ARBA00023010"/>
    </source>
</evidence>
<comment type="caution">
    <text evidence="12">The sequence shown here is derived from an EMBL/GenBank/DDBJ whole genome shotgun (WGS) entry which is preliminary data.</text>
</comment>
<keyword evidence="7 11" id="KW-1133">Transmembrane helix</keyword>
<evidence type="ECO:0000256" key="7">
    <source>
        <dbReference type="ARBA" id="ARBA00022989"/>
    </source>
</evidence>
<keyword evidence="13" id="KW-1185">Reference proteome</keyword>
<comment type="similarity">
    <text evidence="2">Belongs to the SEC61-beta family.</text>
</comment>
<sequence length="78" mass="7959">MDARANAKAAAIRRTGGKGQKKPSSKTGGAENFAFFSGSSNGFEVSPKAVLVISLLYIGIVVLLHIFGKVSSSATASS</sequence>
<dbReference type="Pfam" id="PF03911">
    <property type="entry name" value="Sec61_beta"/>
    <property type="match status" value="1"/>
</dbReference>
<keyword evidence="3" id="KW-0813">Transport</keyword>
<dbReference type="GO" id="GO:0006886">
    <property type="term" value="P:intracellular protein transport"/>
    <property type="evidence" value="ECO:0007669"/>
    <property type="project" value="InterPro"/>
</dbReference>
<dbReference type="InterPro" id="IPR016482">
    <property type="entry name" value="SecG/Sec61-beta/Sbh"/>
</dbReference>
<dbReference type="InterPro" id="IPR030671">
    <property type="entry name" value="Sec61-beta/Sbh"/>
</dbReference>
<evidence type="ECO:0000256" key="11">
    <source>
        <dbReference type="SAM" id="Phobius"/>
    </source>
</evidence>
<feature type="transmembrane region" description="Helical" evidence="11">
    <location>
        <begin position="49"/>
        <end position="68"/>
    </location>
</feature>
<dbReference type="EMBL" id="CAMPGE010025631">
    <property type="protein sequence ID" value="CAI2383368.1"/>
    <property type="molecule type" value="Genomic_DNA"/>
</dbReference>
<feature type="region of interest" description="Disordered" evidence="10">
    <location>
        <begin position="1"/>
        <end position="28"/>
    </location>
</feature>
<feature type="compositionally biased region" description="Basic residues" evidence="10">
    <location>
        <begin position="15"/>
        <end position="24"/>
    </location>
</feature>
<evidence type="ECO:0000313" key="12">
    <source>
        <dbReference type="EMBL" id="CAI2383368.1"/>
    </source>
</evidence>
<keyword evidence="6" id="KW-0653">Protein transport</keyword>
<evidence type="ECO:0000256" key="5">
    <source>
        <dbReference type="ARBA" id="ARBA00022824"/>
    </source>
</evidence>
<protein>
    <recommendedName>
        <fullName evidence="14">Protein transport protein Sec61 subunit beta</fullName>
    </recommendedName>
</protein>